<proteinExistence type="predicted"/>
<evidence type="ECO:0000313" key="7">
    <source>
        <dbReference type="EMBL" id="QHS91700.1"/>
    </source>
</evidence>
<feature type="domain" description="TLC" evidence="6">
    <location>
        <begin position="1"/>
        <end position="169"/>
    </location>
</feature>
<keyword evidence="2 5" id="KW-0812">Transmembrane</keyword>
<reference evidence="7" key="1">
    <citation type="journal article" date="2020" name="Nature">
        <title>Giant virus diversity and host interactions through global metagenomics.</title>
        <authorList>
            <person name="Schulz F."/>
            <person name="Roux S."/>
            <person name="Paez-Espino D."/>
            <person name="Jungbluth S."/>
            <person name="Walsh D.A."/>
            <person name="Denef V.J."/>
            <person name="McMahon K.D."/>
            <person name="Konstantinidis K.T."/>
            <person name="Eloe-Fadrosh E.A."/>
            <person name="Kyrpides N.C."/>
            <person name="Woyke T."/>
        </authorList>
    </citation>
    <scope>NUCLEOTIDE SEQUENCE</scope>
    <source>
        <strain evidence="7">GVMAG-M-3300013006-15</strain>
    </source>
</reference>
<evidence type="ECO:0000256" key="3">
    <source>
        <dbReference type="ARBA" id="ARBA00022989"/>
    </source>
</evidence>
<dbReference type="GO" id="GO:0016020">
    <property type="term" value="C:membrane"/>
    <property type="evidence" value="ECO:0007669"/>
    <property type="project" value="UniProtKB-SubCell"/>
</dbReference>
<comment type="subcellular location">
    <subcellularLocation>
        <location evidence="1">Membrane</location>
        <topology evidence="1">Multi-pass membrane protein</topology>
    </subcellularLocation>
</comment>
<sequence length="169" mass="19865">MDRQYEIIKSASSITVSTLALGLSYIQAYTTINHLISTYVYIDLFYTTQLDMFIHHVSTILFLTSVRNVQYEIFSQQTNAIVNMEISTIFLGFMTLFRERVIRVGKGLGLVNRIAFMVTFTKFRIWDYFWQIIIINEYPNAKTKAALITLFLLDCYWFILICKKAMKQF</sequence>
<dbReference type="PROSITE" id="PS50922">
    <property type="entry name" value="TLC"/>
    <property type="match status" value="1"/>
</dbReference>
<accession>A0A6C0BHW1</accession>
<keyword evidence="3 5" id="KW-1133">Transmembrane helix</keyword>
<dbReference type="AlphaFoldDB" id="A0A6C0BHW1"/>
<evidence type="ECO:0000259" key="6">
    <source>
        <dbReference type="PROSITE" id="PS50922"/>
    </source>
</evidence>
<organism evidence="7">
    <name type="scientific">viral metagenome</name>
    <dbReference type="NCBI Taxonomy" id="1070528"/>
    <lineage>
        <taxon>unclassified sequences</taxon>
        <taxon>metagenomes</taxon>
        <taxon>organismal metagenomes</taxon>
    </lineage>
</organism>
<evidence type="ECO:0000256" key="5">
    <source>
        <dbReference type="SAM" id="Phobius"/>
    </source>
</evidence>
<dbReference type="EMBL" id="MN739162">
    <property type="protein sequence ID" value="QHS91700.1"/>
    <property type="molecule type" value="Genomic_DNA"/>
</dbReference>
<protein>
    <recommendedName>
        <fullName evidence="6">TLC domain-containing protein</fullName>
    </recommendedName>
</protein>
<keyword evidence="4 5" id="KW-0472">Membrane</keyword>
<dbReference type="InterPro" id="IPR006634">
    <property type="entry name" value="TLC-dom"/>
</dbReference>
<evidence type="ECO:0000256" key="4">
    <source>
        <dbReference type="ARBA" id="ARBA00023136"/>
    </source>
</evidence>
<name>A0A6C0BHW1_9ZZZZ</name>
<evidence type="ECO:0000256" key="1">
    <source>
        <dbReference type="ARBA" id="ARBA00004141"/>
    </source>
</evidence>
<evidence type="ECO:0000256" key="2">
    <source>
        <dbReference type="ARBA" id="ARBA00022692"/>
    </source>
</evidence>
<feature type="transmembrane region" description="Helical" evidence="5">
    <location>
        <begin position="145"/>
        <end position="162"/>
    </location>
</feature>